<dbReference type="Gene3D" id="1.10.150.50">
    <property type="entry name" value="Transcription Factor, Ets-1"/>
    <property type="match status" value="1"/>
</dbReference>
<dbReference type="Gene3D" id="1.25.40.20">
    <property type="entry name" value="Ankyrin repeat-containing domain"/>
    <property type="match status" value="1"/>
</dbReference>
<protein>
    <submittedName>
        <fullName evidence="6">KIDINS220 protein</fullName>
    </submittedName>
</protein>
<feature type="domain" description="KAP NTPase" evidence="4">
    <location>
        <begin position="400"/>
        <end position="937"/>
    </location>
</feature>
<evidence type="ECO:0000259" key="4">
    <source>
        <dbReference type="Pfam" id="PF07693"/>
    </source>
</evidence>
<dbReference type="InterPro" id="IPR011646">
    <property type="entry name" value="KAP_P-loop"/>
</dbReference>
<dbReference type="InterPro" id="IPR002110">
    <property type="entry name" value="Ankyrin_rpt"/>
</dbReference>
<evidence type="ECO:0000256" key="3">
    <source>
        <dbReference type="SAM" id="Phobius"/>
    </source>
</evidence>
<dbReference type="PROSITE" id="PS50088">
    <property type="entry name" value="ANK_REPEAT"/>
    <property type="match status" value="9"/>
</dbReference>
<feature type="compositionally biased region" description="Polar residues" evidence="2">
    <location>
        <begin position="1156"/>
        <end position="1167"/>
    </location>
</feature>
<name>A0A8K0A5Z7_BRALA</name>
<feature type="repeat" description="ANK" evidence="1">
    <location>
        <begin position="261"/>
        <end position="293"/>
    </location>
</feature>
<keyword evidence="1" id="KW-0040">ANK repeat</keyword>
<organism evidence="6 7">
    <name type="scientific">Branchiostoma lanceolatum</name>
    <name type="common">Common lancelet</name>
    <name type="synonym">Amphioxus lanceolatum</name>
    <dbReference type="NCBI Taxonomy" id="7740"/>
    <lineage>
        <taxon>Eukaryota</taxon>
        <taxon>Metazoa</taxon>
        <taxon>Chordata</taxon>
        <taxon>Cephalochordata</taxon>
        <taxon>Leptocardii</taxon>
        <taxon>Amphioxiformes</taxon>
        <taxon>Branchiostomatidae</taxon>
        <taxon>Branchiostoma</taxon>
    </lineage>
</organism>
<keyword evidence="3" id="KW-0472">Membrane</keyword>
<evidence type="ECO:0000313" key="6">
    <source>
        <dbReference type="EMBL" id="CAH1268454.1"/>
    </source>
</evidence>
<dbReference type="InterPro" id="IPR036770">
    <property type="entry name" value="Ankyrin_rpt-contain_sf"/>
</dbReference>
<feature type="repeat" description="ANK" evidence="1">
    <location>
        <begin position="195"/>
        <end position="227"/>
    </location>
</feature>
<feature type="transmembrane region" description="Helical" evidence="3">
    <location>
        <begin position="457"/>
        <end position="476"/>
    </location>
</feature>
<keyword evidence="7" id="KW-1185">Reference proteome</keyword>
<feature type="compositionally biased region" description="Basic and acidic residues" evidence="2">
    <location>
        <begin position="1664"/>
        <end position="1690"/>
    </location>
</feature>
<feature type="compositionally biased region" description="Polar residues" evidence="2">
    <location>
        <begin position="1691"/>
        <end position="1709"/>
    </location>
</feature>
<dbReference type="InterPro" id="IPR013761">
    <property type="entry name" value="SAM/pointed_sf"/>
</dbReference>
<dbReference type="SMART" id="SM00248">
    <property type="entry name" value="ANK"/>
    <property type="match status" value="10"/>
</dbReference>
<feature type="compositionally biased region" description="Low complexity" evidence="2">
    <location>
        <begin position="1512"/>
        <end position="1523"/>
    </location>
</feature>
<evidence type="ECO:0000313" key="7">
    <source>
        <dbReference type="Proteomes" id="UP000838412"/>
    </source>
</evidence>
<dbReference type="PROSITE" id="PS50297">
    <property type="entry name" value="ANK_REP_REGION"/>
    <property type="match status" value="6"/>
</dbReference>
<feature type="transmembrane region" description="Helical" evidence="3">
    <location>
        <begin position="483"/>
        <end position="505"/>
    </location>
</feature>
<dbReference type="InterPro" id="IPR052771">
    <property type="entry name" value="Neurotrophin_sig_adaptor"/>
</dbReference>
<dbReference type="InterPro" id="IPR057092">
    <property type="entry name" value="SAM_KIDINS220"/>
</dbReference>
<dbReference type="Pfam" id="PF23307">
    <property type="entry name" value="SAM_KIDINS220"/>
    <property type="match status" value="1"/>
</dbReference>
<dbReference type="Pfam" id="PF12796">
    <property type="entry name" value="Ank_2"/>
    <property type="match status" value="3"/>
</dbReference>
<accession>A0A8K0A5Z7</accession>
<dbReference type="GO" id="GO:0019887">
    <property type="term" value="F:protein kinase regulator activity"/>
    <property type="evidence" value="ECO:0007669"/>
    <property type="project" value="TreeGrafter"/>
</dbReference>
<dbReference type="Proteomes" id="UP000838412">
    <property type="component" value="Chromosome 6"/>
</dbReference>
<proteinExistence type="predicted"/>
<feature type="repeat" description="ANK" evidence="1">
    <location>
        <begin position="147"/>
        <end position="179"/>
    </location>
</feature>
<feature type="repeat" description="ANK" evidence="1">
    <location>
        <begin position="114"/>
        <end position="146"/>
    </location>
</feature>
<feature type="transmembrane region" description="Helical" evidence="3">
    <location>
        <begin position="648"/>
        <end position="669"/>
    </location>
</feature>
<evidence type="ECO:0000256" key="1">
    <source>
        <dbReference type="PROSITE-ProRule" id="PRU00023"/>
    </source>
</evidence>
<feature type="compositionally biased region" description="Basic and acidic residues" evidence="2">
    <location>
        <begin position="1359"/>
        <end position="1369"/>
    </location>
</feature>
<feature type="compositionally biased region" description="Basic and acidic residues" evidence="2">
    <location>
        <begin position="1719"/>
        <end position="1735"/>
    </location>
</feature>
<dbReference type="PANTHER" id="PTHR24116:SF0">
    <property type="entry name" value="KINASE D-INTERACTING SUBSTRATE OF 220 KDA"/>
    <property type="match status" value="1"/>
</dbReference>
<keyword evidence="3" id="KW-1133">Transmembrane helix</keyword>
<dbReference type="OrthoDB" id="6084525at2759"/>
<feature type="domain" description="Kinase D-interacting substrate of 220 kDa-like SAM" evidence="5">
    <location>
        <begin position="1195"/>
        <end position="1270"/>
    </location>
</feature>
<feature type="compositionally biased region" description="Polar residues" evidence="2">
    <location>
        <begin position="1794"/>
        <end position="1803"/>
    </location>
</feature>
<reference evidence="6" key="1">
    <citation type="submission" date="2022-01" db="EMBL/GenBank/DDBJ databases">
        <authorList>
            <person name="Braso-Vives M."/>
        </authorList>
    </citation>
    <scope>NUCLEOTIDE SEQUENCE</scope>
</reference>
<keyword evidence="3" id="KW-0812">Transmembrane</keyword>
<sequence>MGTGGCSGQGGVDFDDWTALTSAAKEGYLPIVTCLLDRGANIEHVDMGGWPGLMWASYKGHTAVAHEMLHRGANPNVQGQHGVSPIIWASGRGHTDIVEALLRHGAKPSAFDKYGTSALVWACRRGHQGCVRALLDAGADVDTAGAKSEPPLITAAKGGHYEVVHDILRRNPNVNAVDKVQYWLSKGPSRMPTLDGHTALSISAKDGHTDIVRELLVKGAYLNLTDKDGDTVLIHAVKGGHLGVVQALLDRYPDVDMPGADNKTALYWAVEKGHPPIVQAILDYNPNTEIASKGGDTPLLRATRHRSIELVEMLLNKGAKVSATDKRGDTPLHLAIRSRHRIIAELLLRNPRDGRLLYKPNRQGETPYNIDCAQQKSILTQIFGAKYLHPSENENSMLGYDLYSSSLADILSEPTLTPPITVGLYAQWGSGKSFLLRKLQDEMHEFAEQESEPVFKVSWQLVVAHAVVSAILGLVFGFTVSWLAGLLVGLIAFFIVVIFLGIVYVGSQGFDWDWAWQMGDFVYRHMSYSQLLLQVCFCYPPVIRTQQALPIRFLFTDYARLTHVGGETSLAGMIGTLCEAAEQEFGFLVTRLFRVFKPQHSQGEKGAGRFKQVCCCPTFLIVILEVLAVLVGVILLVNFHLDNPAVNAFLIAVVSVVGLTLLLTCRVWFQVLCSLVLSQKHRVLKAAANLDRLRMEGFMHAMKAEVDMLAGMVQCFDAFTAHQTRLVVVVDGLDSCEQDKILHVLDTVHVLFSGADQPFITILAVDPHIIIKAVEVNLHSVFRDSNINGHDYLKNVVHLPFYLKNREGDILKKHVVNGSVGMRSGECSPLAEEPAVTSVVGPTGETTLLTRRQRLPSQTSLMERAPSRVDFSALARRLSRQPSLTFTPKRQRFLDRQLTRQSTFDMSQALVTDTYFSGVTPHTMRRLLNIVALTGRLLRARNVAFKWHQLASWVNLTEQWPYRTSWLIYQQEDNEEVTDSTTLNMLYDRISSKIPTSREVEPLLEIDGDARNFELFLMNHSPVLTVSDLRTFLPSTINLDPNIKTIIAGELRRYRHGQSPVRLQSPVHHGANSPDLYETQLEAMLEGQRSGSSHTLVSVGSAAAVGGAPVQAAPIEMVNPMAGSRTSLHSKPPSLHGSRVSLLSQHEAKRSPSPLPQQSSATTTPLTRPSALALRSSLHNLQVKAQAQSDARDPKLKNLDVHDVCDRLAQLEGINPAELSRYHKTIQENNINGPVLLHCELDELKVVMNMKFGDWQLFRAYIVEMRHKERFGHVKVEEEFIEDTMELASSRANLYLPSMAKGGSDTSGSQDSLLAEFGHLSPQEQFQYQGALQAYLDSIENQTVSVRSKIPVRRSPNTTEEKKDEEKYQSRIPRLSNSKHDLTSLHSGSDESLHGQPKSRSHSLEKLRQSPRPRSSTPPRDPSPRTRSKVHTVQSPSYSMKSSFRRSWSGTSPPTVASEAKPSPEPSTDSQAKGQPRLKPLPTDFALVIPNSESSELEDLTDMSPLVADATGQDGQHSQHGQGKISRTLENIASAFRSPRTSSKSSKDEKDDVEPLLNMEEGDGKGAPSESESKTLTQLTHSSSGTLTEVTPLPTPDHAVDRQLDVRNPSSDSALWRKRKHIPSVSDDSPAGEKDGSGSHPQARSAGEKPGAVQDGRNGNGRNRSQERERSVEDNRRNRNDNDRAVRHADSYSSNRPATLSTENEQISPSKLPETFDDSSEKKKGTKLMRKESGRQKSRLPVFRTGSGTTAGQESPAGTKRQSPESAPFGSKRPSTLSMAKADLELKGSDEETGSSGQVSITMNELAATGETVL</sequence>
<feature type="region of interest" description="Disordered" evidence="2">
    <location>
        <begin position="1123"/>
        <end position="1167"/>
    </location>
</feature>
<dbReference type="PANTHER" id="PTHR24116">
    <property type="entry name" value="KINASE D-INTERACTING SUBSTRATE OF 220 KDA"/>
    <property type="match status" value="1"/>
</dbReference>
<feature type="repeat" description="ANK" evidence="1">
    <location>
        <begin position="294"/>
        <end position="326"/>
    </location>
</feature>
<feature type="repeat" description="ANK" evidence="1">
    <location>
        <begin position="15"/>
        <end position="47"/>
    </location>
</feature>
<dbReference type="SUPFAM" id="SSF47769">
    <property type="entry name" value="SAM/Pointed domain"/>
    <property type="match status" value="1"/>
</dbReference>
<evidence type="ECO:0000256" key="2">
    <source>
        <dbReference type="SAM" id="MobiDB-lite"/>
    </source>
</evidence>
<dbReference type="Pfam" id="PF07693">
    <property type="entry name" value="KAP_NTPase"/>
    <property type="match status" value="1"/>
</dbReference>
<dbReference type="GO" id="GO:0030165">
    <property type="term" value="F:PDZ domain binding"/>
    <property type="evidence" value="ECO:0007669"/>
    <property type="project" value="TreeGrafter"/>
</dbReference>
<dbReference type="EMBL" id="OV696691">
    <property type="protein sequence ID" value="CAH1268454.1"/>
    <property type="molecule type" value="Genomic_DNA"/>
</dbReference>
<feature type="repeat" description="ANK" evidence="1">
    <location>
        <begin position="228"/>
        <end position="260"/>
    </location>
</feature>
<evidence type="ECO:0000259" key="5">
    <source>
        <dbReference type="Pfam" id="PF23307"/>
    </source>
</evidence>
<gene>
    <name evidence="6" type="primary">KIDINS220</name>
    <name evidence="6" type="ORF">BLAG_LOCUS21385</name>
</gene>
<feature type="repeat" description="ANK" evidence="1">
    <location>
        <begin position="81"/>
        <end position="113"/>
    </location>
</feature>
<feature type="transmembrane region" description="Helical" evidence="3">
    <location>
        <begin position="619"/>
        <end position="641"/>
    </location>
</feature>
<feature type="compositionally biased region" description="Polar residues" evidence="2">
    <location>
        <begin position="1574"/>
        <end position="1589"/>
    </location>
</feature>
<dbReference type="SUPFAM" id="SSF48403">
    <property type="entry name" value="Ankyrin repeat"/>
    <property type="match status" value="1"/>
</dbReference>
<feature type="repeat" description="ANK" evidence="1">
    <location>
        <begin position="327"/>
        <end position="350"/>
    </location>
</feature>
<dbReference type="Pfam" id="PF00023">
    <property type="entry name" value="Ank"/>
    <property type="match status" value="2"/>
</dbReference>
<feature type="compositionally biased region" description="Basic and acidic residues" evidence="2">
    <location>
        <begin position="1378"/>
        <end position="1393"/>
    </location>
</feature>
<feature type="compositionally biased region" description="Polar residues" evidence="2">
    <location>
        <begin position="1431"/>
        <end position="1455"/>
    </location>
</feature>
<feature type="region of interest" description="Disordered" evidence="2">
    <location>
        <begin position="1347"/>
        <end position="1814"/>
    </location>
</feature>